<reference evidence="2 3" key="1">
    <citation type="submission" date="2020-09" db="EMBL/GenBank/DDBJ databases">
        <title>Genome seq and assembly of Chryseobacterium sp.</title>
        <authorList>
            <person name="Chhetri G."/>
        </authorList>
    </citation>
    <scope>NUCLEOTIDE SEQUENCE [LARGE SCALE GENOMIC DNA]</scope>
    <source>
        <strain evidence="2 3">GCR10</strain>
    </source>
</reference>
<comment type="caution">
    <text evidence="2">The sequence shown here is derived from an EMBL/GenBank/DDBJ whole genome shotgun (WGS) entry which is preliminary data.</text>
</comment>
<dbReference type="InterPro" id="IPR007560">
    <property type="entry name" value="Restrct_endonuc_IV_Mrr"/>
</dbReference>
<keyword evidence="3" id="KW-1185">Reference proteome</keyword>
<evidence type="ECO:0000259" key="1">
    <source>
        <dbReference type="Pfam" id="PF04471"/>
    </source>
</evidence>
<evidence type="ECO:0000313" key="3">
    <source>
        <dbReference type="Proteomes" id="UP000637299"/>
    </source>
</evidence>
<dbReference type="InterPro" id="IPR011856">
    <property type="entry name" value="tRNA_endonuc-like_dom_sf"/>
</dbReference>
<dbReference type="GO" id="GO:0004519">
    <property type="term" value="F:endonuclease activity"/>
    <property type="evidence" value="ECO:0007669"/>
    <property type="project" value="UniProtKB-KW"/>
</dbReference>
<dbReference type="InterPro" id="IPR011335">
    <property type="entry name" value="Restrct_endonuc-II-like"/>
</dbReference>
<feature type="domain" description="Restriction endonuclease type IV Mrr" evidence="1">
    <location>
        <begin position="38"/>
        <end position="109"/>
    </location>
</feature>
<dbReference type="Pfam" id="PF04471">
    <property type="entry name" value="Mrr_cat"/>
    <property type="match status" value="1"/>
</dbReference>
<keyword evidence="2" id="KW-0255">Endonuclease</keyword>
<keyword evidence="2" id="KW-0378">Hydrolase</keyword>
<dbReference type="SUPFAM" id="SSF52980">
    <property type="entry name" value="Restriction endonuclease-like"/>
    <property type="match status" value="1"/>
</dbReference>
<protein>
    <submittedName>
        <fullName evidence="2">Restriction endonuclease</fullName>
    </submittedName>
</protein>
<gene>
    <name evidence="2" type="ORF">IC610_18935</name>
</gene>
<proteinExistence type="predicted"/>
<organism evidence="2 3">
    <name type="scientific">Chryseobacterium caseinilyticum</name>
    <dbReference type="NCBI Taxonomy" id="2771428"/>
    <lineage>
        <taxon>Bacteria</taxon>
        <taxon>Pseudomonadati</taxon>
        <taxon>Bacteroidota</taxon>
        <taxon>Flavobacteriia</taxon>
        <taxon>Flavobacteriales</taxon>
        <taxon>Weeksellaceae</taxon>
        <taxon>Chryseobacterium group</taxon>
        <taxon>Chryseobacterium</taxon>
    </lineage>
</organism>
<dbReference type="RefSeq" id="WP_191738282.1">
    <property type="nucleotide sequence ID" value="NZ_JACYFS010000010.1"/>
</dbReference>
<sequence length="339" mass="39291">MKKGREYELLVERMYRSLEPNAIITHDDHIYDDRAKISRQIDVSIKYQFAGADHLIIVQAKDYKHNANISVVDQFQKVIEDTNANKGILICSKGFSAAALNKAKSYGIECLTVHSALKKNWEVLLKIPTQKIIHDFKLDHSAMVRVVKGQKVSVLPDTFSYDKINIIGITDIIMQEIINKVGWKYLVEKKYHSLDFKKLKIFHAIADEMKPIHSGFIKMEYLKSSRTKFYVEPTDYIFSKDFINSKEKIHNLTLSEEDLFNILENDFIHDKSIKDNSMIDVTVFRFNDGEMIKYLIEFGVNGELRGSFVKKGNVLMQLDDRTKQIMDLENILRKRGTSI</sequence>
<evidence type="ECO:0000313" key="2">
    <source>
        <dbReference type="EMBL" id="MBD8084488.1"/>
    </source>
</evidence>
<name>A0ABR8ZGP8_9FLAO</name>
<dbReference type="Proteomes" id="UP000637299">
    <property type="component" value="Unassembled WGS sequence"/>
</dbReference>
<dbReference type="EMBL" id="JACYFS010000010">
    <property type="protein sequence ID" value="MBD8084488.1"/>
    <property type="molecule type" value="Genomic_DNA"/>
</dbReference>
<keyword evidence="2" id="KW-0540">Nuclease</keyword>
<accession>A0ABR8ZGP8</accession>
<dbReference type="Gene3D" id="3.40.1350.10">
    <property type="match status" value="1"/>
</dbReference>